<dbReference type="OrthoDB" id="5933722at2"/>
<dbReference type="GO" id="GO:0005886">
    <property type="term" value="C:plasma membrane"/>
    <property type="evidence" value="ECO:0007669"/>
    <property type="project" value="UniProtKB-SubCell"/>
</dbReference>
<evidence type="ECO:0000259" key="8">
    <source>
        <dbReference type="Pfam" id="PF12704"/>
    </source>
</evidence>
<feature type="transmembrane region" description="Helical" evidence="6">
    <location>
        <begin position="294"/>
        <end position="315"/>
    </location>
</feature>
<dbReference type="EMBL" id="SODV01000001">
    <property type="protein sequence ID" value="TDX02162.1"/>
    <property type="molecule type" value="Genomic_DNA"/>
</dbReference>
<evidence type="ECO:0000256" key="5">
    <source>
        <dbReference type="ARBA" id="ARBA00023136"/>
    </source>
</evidence>
<reference evidence="9 10" key="1">
    <citation type="submission" date="2019-03" db="EMBL/GenBank/DDBJ databases">
        <title>Genomic Encyclopedia of Type Strains, Phase IV (KMG-IV): sequencing the most valuable type-strain genomes for metagenomic binning, comparative biology and taxonomic classification.</title>
        <authorList>
            <person name="Goeker M."/>
        </authorList>
    </citation>
    <scope>NUCLEOTIDE SEQUENCE [LARGE SCALE GENOMIC DNA]</scope>
    <source>
        <strain evidence="9 10">DSM 100059</strain>
    </source>
</reference>
<dbReference type="AlphaFoldDB" id="A0A4R8DUT6"/>
<feature type="transmembrane region" description="Helical" evidence="6">
    <location>
        <begin position="690"/>
        <end position="714"/>
    </location>
</feature>
<feature type="domain" description="MacB-like periplasmic core" evidence="8">
    <location>
        <begin position="20"/>
        <end position="256"/>
    </location>
</feature>
<comment type="caution">
    <text evidence="9">The sequence shown here is derived from an EMBL/GenBank/DDBJ whole genome shotgun (WGS) entry which is preliminary data.</text>
</comment>
<keyword evidence="4 6" id="KW-1133">Transmembrane helix</keyword>
<name>A0A4R8DUT6_9BACT</name>
<dbReference type="InterPro" id="IPR050250">
    <property type="entry name" value="Macrolide_Exporter_MacB"/>
</dbReference>
<dbReference type="GO" id="GO:0022857">
    <property type="term" value="F:transmembrane transporter activity"/>
    <property type="evidence" value="ECO:0007669"/>
    <property type="project" value="TreeGrafter"/>
</dbReference>
<evidence type="ECO:0000256" key="3">
    <source>
        <dbReference type="ARBA" id="ARBA00022692"/>
    </source>
</evidence>
<evidence type="ECO:0000256" key="2">
    <source>
        <dbReference type="ARBA" id="ARBA00022475"/>
    </source>
</evidence>
<evidence type="ECO:0000313" key="10">
    <source>
        <dbReference type="Proteomes" id="UP000294498"/>
    </source>
</evidence>
<feature type="transmembrane region" description="Helical" evidence="6">
    <location>
        <begin position="742"/>
        <end position="762"/>
    </location>
</feature>
<evidence type="ECO:0000256" key="1">
    <source>
        <dbReference type="ARBA" id="ARBA00004651"/>
    </source>
</evidence>
<dbReference type="Pfam" id="PF02687">
    <property type="entry name" value="FtsX"/>
    <property type="match status" value="2"/>
</dbReference>
<evidence type="ECO:0000259" key="7">
    <source>
        <dbReference type="Pfam" id="PF02687"/>
    </source>
</evidence>
<feature type="domain" description="ABC3 transporter permease C-terminal" evidence="7">
    <location>
        <begin position="300"/>
        <end position="412"/>
    </location>
</feature>
<dbReference type="InterPro" id="IPR025857">
    <property type="entry name" value="MacB_PCD"/>
</dbReference>
<gene>
    <name evidence="9" type="ORF">EDB95_3212</name>
</gene>
<feature type="transmembrane region" description="Helical" evidence="6">
    <location>
        <begin position="437"/>
        <end position="456"/>
    </location>
</feature>
<proteinExistence type="predicted"/>
<dbReference type="RefSeq" id="WP_133994784.1">
    <property type="nucleotide sequence ID" value="NZ_SODV01000001.1"/>
</dbReference>
<comment type="subcellular location">
    <subcellularLocation>
        <location evidence="1">Cell membrane</location>
        <topology evidence="1">Multi-pass membrane protein</topology>
    </subcellularLocation>
</comment>
<keyword evidence="2" id="KW-1003">Cell membrane</keyword>
<feature type="transmembrane region" description="Helical" evidence="6">
    <location>
        <begin position="774"/>
        <end position="794"/>
    </location>
</feature>
<dbReference type="Pfam" id="PF12704">
    <property type="entry name" value="MacB_PCD"/>
    <property type="match status" value="2"/>
</dbReference>
<dbReference type="InterPro" id="IPR003838">
    <property type="entry name" value="ABC3_permease_C"/>
</dbReference>
<feature type="transmembrane region" description="Helical" evidence="6">
    <location>
        <begin position="344"/>
        <end position="367"/>
    </location>
</feature>
<keyword evidence="3 6" id="KW-0812">Transmembrane</keyword>
<keyword evidence="10" id="KW-1185">Reference proteome</keyword>
<accession>A0A4R8DUT6</accession>
<evidence type="ECO:0000256" key="4">
    <source>
        <dbReference type="ARBA" id="ARBA00022989"/>
    </source>
</evidence>
<protein>
    <submittedName>
        <fullName evidence="9">ABC-type antimicrobial peptide transport system permease subunit</fullName>
    </submittedName>
</protein>
<dbReference type="PANTHER" id="PTHR30572:SF18">
    <property type="entry name" value="ABC-TYPE MACROLIDE FAMILY EXPORT SYSTEM PERMEASE COMPONENT 2"/>
    <property type="match status" value="1"/>
</dbReference>
<dbReference type="Proteomes" id="UP000294498">
    <property type="component" value="Unassembled WGS sequence"/>
</dbReference>
<organism evidence="9 10">
    <name type="scientific">Dinghuibacter silviterrae</name>
    <dbReference type="NCBI Taxonomy" id="1539049"/>
    <lineage>
        <taxon>Bacteria</taxon>
        <taxon>Pseudomonadati</taxon>
        <taxon>Bacteroidota</taxon>
        <taxon>Chitinophagia</taxon>
        <taxon>Chitinophagales</taxon>
        <taxon>Chitinophagaceae</taxon>
        <taxon>Dinghuibacter</taxon>
    </lineage>
</organism>
<evidence type="ECO:0000313" key="9">
    <source>
        <dbReference type="EMBL" id="TDX02162.1"/>
    </source>
</evidence>
<evidence type="ECO:0000256" key="6">
    <source>
        <dbReference type="SAM" id="Phobius"/>
    </source>
</evidence>
<feature type="domain" description="MacB-like periplasmic core" evidence="8">
    <location>
        <begin position="445"/>
        <end position="634"/>
    </location>
</feature>
<feature type="domain" description="ABC3 transporter permease C-terminal" evidence="7">
    <location>
        <begin position="693"/>
        <end position="806"/>
    </location>
</feature>
<feature type="transmembrane region" description="Helical" evidence="6">
    <location>
        <begin position="387"/>
        <end position="405"/>
    </location>
</feature>
<keyword evidence="5 6" id="KW-0472">Membrane</keyword>
<dbReference type="PANTHER" id="PTHR30572">
    <property type="entry name" value="MEMBRANE COMPONENT OF TRANSPORTER-RELATED"/>
    <property type="match status" value="1"/>
</dbReference>
<feature type="transmembrane region" description="Helical" evidence="6">
    <location>
        <begin position="21"/>
        <end position="41"/>
    </location>
</feature>
<sequence length="813" mass="89310">MIKKQLLFALRRLGRHKLTTAINILGLTFGILSCVVIYLYVAFEFSYDKFHADADRIYRLVPPRNNGSDIQSNDAAMSGPLGPALRHEATGFSAVTTLFTDDTRVLIPRAGQPARVIPAISGDQTYHITFADTDYLKIFHYQWLAGDPATALLKPFSVVLTESEAKRYFQGGTPEDWMGRSVVYEDSLTVSVTGIVKDWEQHTDFGFKDLISYSTLERSFLNTNIQNWSMSGSNINIYVKLAPGTTTAQAEEQFTAFFKRHRMKTSLLLQPLADIHFNAAYGDTYGRRAHKPTLFALAGIALFILVIAAINFINLSTAQSILRAKEVGIRKVMGSSVGGIVRQFLIETGIIVVAAMAVALLLANPVIKVLHGFIPEGVRLHAADPHTWLFIGTTVFVTCLIAGWYPGRALSSFLPATSLKGQGVRQLNAKSYLRKGLIVFQFTVSLLFIIGTMMVGRQIHYMLNTDLGFNKDAIVTIDIPWGQPNNRKDVLATEIRHLAGVRQVSLNTADPESLNHMLLGIALEYKGASDVTILPGGDDIDTGYISLYGMTLVAGRNFYLSDVARPGYRAYILNESAARALGFHRPADALGRQLIGVRGSATIIGIVKDFHSDDLHQKIRPFVFTSDAGAGAQLSVKLSSTGLSAAEVKTLMTNMESVFKKLYPGALFQSRFFDESLEQLYTQERQTSQILNIAMGIAIFISCMGLFGLAAFNANQRTREIGIRKVLGAGVPQLVTLLSREFVLLVGLSTVIAAPLAGWGAHQWLQNFAYRTSMPWWIFVLAGVAATVIALLTVSLQTIRAARANPVKSLRVE</sequence>
<dbReference type="PROSITE" id="PS51257">
    <property type="entry name" value="PROKAR_LIPOPROTEIN"/>
    <property type="match status" value="1"/>
</dbReference>